<keyword evidence="2" id="KW-1185">Reference proteome</keyword>
<dbReference type="EMBL" id="FO818640">
    <property type="protein sequence ID" value="CDM93082.1"/>
    <property type="molecule type" value="Genomic_DNA"/>
</dbReference>
<sequence>MRWLRLFIIGYGGILSKIWDLGQFQANLTQEISGPGQVWQKLG</sequence>
<evidence type="ECO:0000313" key="1">
    <source>
        <dbReference type="EMBL" id="CDM93082.1"/>
    </source>
</evidence>
<reference evidence="1 2" key="1">
    <citation type="submission" date="2014-02" db="EMBL/GenBank/DDBJ databases">
        <authorList>
            <person name="Genoscope - CEA"/>
        </authorList>
    </citation>
    <scope>NUCLEOTIDE SEQUENCE [LARGE SCALE GENOMIC DNA]</scope>
    <source>
        <strain evidence="1 2">PCC 8005</strain>
    </source>
</reference>
<protein>
    <submittedName>
        <fullName evidence="1">Uncharacterized protein</fullName>
    </submittedName>
</protein>
<dbReference type="Proteomes" id="UP000032946">
    <property type="component" value="Chromosome"/>
</dbReference>
<gene>
    <name evidence="1" type="ORF">ARTHRO_10755</name>
</gene>
<evidence type="ECO:0000313" key="2">
    <source>
        <dbReference type="Proteomes" id="UP000032946"/>
    </source>
</evidence>
<accession>A0A9P1KBP7</accession>
<proteinExistence type="predicted"/>
<dbReference type="AlphaFoldDB" id="A0A9P1KBP7"/>
<name>A0A9P1KBP7_9CYAN</name>
<organism evidence="1 2">
    <name type="scientific">Limnospira indica PCC 8005</name>
    <dbReference type="NCBI Taxonomy" id="376219"/>
    <lineage>
        <taxon>Bacteria</taxon>
        <taxon>Bacillati</taxon>
        <taxon>Cyanobacteriota</taxon>
        <taxon>Cyanophyceae</taxon>
        <taxon>Oscillatoriophycideae</taxon>
        <taxon>Oscillatoriales</taxon>
        <taxon>Sirenicapillariaceae</taxon>
        <taxon>Limnospira</taxon>
    </lineage>
</organism>